<dbReference type="Proteomes" id="UP000192223">
    <property type="component" value="Unplaced"/>
</dbReference>
<keyword evidence="2" id="KW-1185">Reference proteome</keyword>
<dbReference type="STRING" id="224129.A0A1W4WSF3"/>
<feature type="chain" id="PRO_5010817837" evidence="1">
    <location>
        <begin position="25"/>
        <end position="114"/>
    </location>
</feature>
<feature type="signal peptide" evidence="1">
    <location>
        <begin position="1"/>
        <end position="24"/>
    </location>
</feature>
<evidence type="ECO:0000313" key="3">
    <source>
        <dbReference type="RefSeq" id="XP_018322960.1"/>
    </source>
</evidence>
<dbReference type="RefSeq" id="XP_018322960.1">
    <property type="nucleotide sequence ID" value="XM_018467458.1"/>
</dbReference>
<evidence type="ECO:0000256" key="1">
    <source>
        <dbReference type="SAM" id="SignalP"/>
    </source>
</evidence>
<gene>
    <name evidence="3 4" type="primary">LOC108735483</name>
</gene>
<dbReference type="KEGG" id="apln:108735483"/>
<proteinExistence type="predicted"/>
<dbReference type="RefSeq" id="XP_018322961.1">
    <property type="nucleotide sequence ID" value="XM_018467459.1"/>
</dbReference>
<keyword evidence="1" id="KW-0732">Signal</keyword>
<evidence type="ECO:0000313" key="2">
    <source>
        <dbReference type="Proteomes" id="UP000192223"/>
    </source>
</evidence>
<organism evidence="2 3">
    <name type="scientific">Agrilus planipennis</name>
    <name type="common">Emerald ash borer</name>
    <name type="synonym">Agrilus marcopoli</name>
    <dbReference type="NCBI Taxonomy" id="224129"/>
    <lineage>
        <taxon>Eukaryota</taxon>
        <taxon>Metazoa</taxon>
        <taxon>Ecdysozoa</taxon>
        <taxon>Arthropoda</taxon>
        <taxon>Hexapoda</taxon>
        <taxon>Insecta</taxon>
        <taxon>Pterygota</taxon>
        <taxon>Neoptera</taxon>
        <taxon>Endopterygota</taxon>
        <taxon>Coleoptera</taxon>
        <taxon>Polyphaga</taxon>
        <taxon>Elateriformia</taxon>
        <taxon>Buprestoidea</taxon>
        <taxon>Buprestidae</taxon>
        <taxon>Agrilinae</taxon>
        <taxon>Agrilus</taxon>
    </lineage>
</organism>
<dbReference type="AlphaFoldDB" id="A0A1W4WSF3"/>
<dbReference type="GeneID" id="108735483"/>
<sequence length="114" mass="13180">MGVLKWLILALLFVVFSIFEIVDAREIYDYDNTLDDVYGNAYQTYEQPKRQCPLCDSSVFSYCGEKLFHDSCCCNNPNNPHYPLPYKCKFADCSFLHSNTCYEHKLITACCCIS</sequence>
<reference evidence="3 4" key="1">
    <citation type="submission" date="2025-04" db="UniProtKB">
        <authorList>
            <consortium name="RefSeq"/>
        </authorList>
    </citation>
    <scope>IDENTIFICATION</scope>
    <source>
        <tissue evidence="3 4">Entire body</tissue>
    </source>
</reference>
<dbReference type="OrthoDB" id="8112830at2759"/>
<protein>
    <submittedName>
        <fullName evidence="3 4">Uncharacterized protein LOC108735483</fullName>
    </submittedName>
</protein>
<evidence type="ECO:0000313" key="4">
    <source>
        <dbReference type="RefSeq" id="XP_018322961.1"/>
    </source>
</evidence>
<name>A0A1W4WSF3_AGRPL</name>
<accession>A0A1W4WSF3</accession>